<evidence type="ECO:0000313" key="3">
    <source>
        <dbReference type="Proteomes" id="UP000011910"/>
    </source>
</evidence>
<feature type="signal peptide" evidence="1">
    <location>
        <begin position="1"/>
        <end position="22"/>
    </location>
</feature>
<accession>M7N9L8</accession>
<comment type="caution">
    <text evidence="2">The sequence shown here is derived from an EMBL/GenBank/DDBJ whole genome shotgun (WGS) entry which is preliminary data.</text>
</comment>
<keyword evidence="3" id="KW-1185">Reference proteome</keyword>
<dbReference type="SUPFAM" id="SSF50956">
    <property type="entry name" value="Thermostable phytase (3-phytase)"/>
    <property type="match status" value="1"/>
</dbReference>
<dbReference type="AlphaFoldDB" id="M7N9L8"/>
<dbReference type="eggNOG" id="COG3204">
    <property type="taxonomic scope" value="Bacteria"/>
</dbReference>
<dbReference type="EMBL" id="AODQ01000013">
    <property type="protein sequence ID" value="EMR03967.1"/>
    <property type="molecule type" value="Genomic_DNA"/>
</dbReference>
<evidence type="ECO:0000313" key="2">
    <source>
        <dbReference type="EMBL" id="EMR03967.1"/>
    </source>
</evidence>
<evidence type="ECO:0000256" key="1">
    <source>
        <dbReference type="SAM" id="SignalP"/>
    </source>
</evidence>
<dbReference type="PROSITE" id="PS51257">
    <property type="entry name" value="PROKAR_LIPOPROTEIN"/>
    <property type="match status" value="1"/>
</dbReference>
<name>M7N9L8_9BACT</name>
<feature type="chain" id="PRO_5004082029" evidence="1">
    <location>
        <begin position="23"/>
        <end position="309"/>
    </location>
</feature>
<proteinExistence type="predicted"/>
<reference evidence="2 3" key="1">
    <citation type="journal article" date="2013" name="Genome Announc.">
        <title>Draft Genome Sequence of Cesiribacter andamanensis Strain AMV16T, Isolated from a Soil Sample from a Mud Volcano in the Andaman Islands, India.</title>
        <authorList>
            <person name="Shivaji S."/>
            <person name="Ara S."/>
            <person name="Begum Z."/>
            <person name="Srinivas T.N."/>
            <person name="Singh A."/>
            <person name="Kumar Pinnaka A."/>
        </authorList>
    </citation>
    <scope>NUCLEOTIDE SEQUENCE [LARGE SCALE GENOMIC DNA]</scope>
    <source>
        <strain evidence="2 3">AMV16</strain>
    </source>
</reference>
<organism evidence="2 3">
    <name type="scientific">Cesiribacter andamanensis AMV16</name>
    <dbReference type="NCBI Taxonomy" id="1279009"/>
    <lineage>
        <taxon>Bacteria</taxon>
        <taxon>Pseudomonadati</taxon>
        <taxon>Bacteroidota</taxon>
        <taxon>Cytophagia</taxon>
        <taxon>Cytophagales</taxon>
        <taxon>Cesiribacteraceae</taxon>
        <taxon>Cesiribacter</taxon>
    </lineage>
</organism>
<keyword evidence="1" id="KW-0732">Signal</keyword>
<gene>
    <name evidence="2" type="ORF">ADICEAN_00838</name>
</gene>
<dbReference type="STRING" id="1279009.ADICEAN_00838"/>
<protein>
    <submittedName>
        <fullName evidence="2">Uncharacterized protein</fullName>
    </submittedName>
</protein>
<sequence length="309" mass="33791">MKPTWLYLLSCMLLLLACRQEGDGGTNGATTSPYTGSESLAALGYRIDQPAKTYTLPGSLRELSGMQSLGQQQLACIQDEEGIIYLFDLQKGEVVQEVPWGEPGDYEGVAGSREELWVLKSDGTLYQLRKLWTGEAPQVREFQTPLTQACDAEGLSLLPNAQALLIACKEGAAGERRIWRFSTDSLQLDPVPYLQLEHAEMEEEFIETELDRVSLSLQKFLSVRGESGVFVPSGLAIHPLTGDLFILSAASKILVVVDKTGKLSYIQELPSAIFLQPESITFLPDGTLLIGNEGGAAESTILLFTYDAH</sequence>
<dbReference type="Proteomes" id="UP000011910">
    <property type="component" value="Unassembled WGS sequence"/>
</dbReference>